<reference evidence="1 2" key="1">
    <citation type="journal article" date="2020" name="J. Phycol.">
        <title>Comparative genome analysis reveals Cyanidiococcus gen. nov., a new extremophilic red algal genus sister to Cyanidioschyzon (Cyanidioschyzonaceae, Rhodophyta).</title>
        <authorList>
            <person name="Liu S.-L."/>
            <person name="Chiang Y.-R."/>
            <person name="Yoon H.S."/>
            <person name="Fu H.-Y."/>
        </authorList>
    </citation>
    <scope>NUCLEOTIDE SEQUENCE [LARGE SCALE GENOMIC DNA]</scope>
    <source>
        <strain evidence="1 2">THAL066</strain>
    </source>
</reference>
<organism evidence="1 2">
    <name type="scientific">Cyanidiococcus yangmingshanensis</name>
    <dbReference type="NCBI Taxonomy" id="2690220"/>
    <lineage>
        <taxon>Eukaryota</taxon>
        <taxon>Rhodophyta</taxon>
        <taxon>Bangiophyceae</taxon>
        <taxon>Cyanidiales</taxon>
        <taxon>Cyanidiaceae</taxon>
        <taxon>Cyanidiococcus</taxon>
    </lineage>
</organism>
<dbReference type="AlphaFoldDB" id="A0A7J7IEI7"/>
<dbReference type="EMBL" id="VWRR01000016">
    <property type="protein sequence ID" value="KAF6001114.1"/>
    <property type="molecule type" value="Genomic_DNA"/>
</dbReference>
<name>A0A7J7IEI7_9RHOD</name>
<proteinExistence type="predicted"/>
<evidence type="ECO:0000313" key="2">
    <source>
        <dbReference type="Proteomes" id="UP000530660"/>
    </source>
</evidence>
<dbReference type="Proteomes" id="UP000530660">
    <property type="component" value="Unassembled WGS sequence"/>
</dbReference>
<comment type="caution">
    <text evidence="1">The sequence shown here is derived from an EMBL/GenBank/DDBJ whole genome shotgun (WGS) entry which is preliminary data.</text>
</comment>
<accession>A0A7J7IEI7</accession>
<protein>
    <submittedName>
        <fullName evidence="1">Uncharacterized protein</fullName>
    </submittedName>
</protein>
<keyword evidence="2" id="KW-1185">Reference proteome</keyword>
<sequence length="143" mass="16330">MLDTLWREVEDLTRGALPSHLRALPSLAQNGHRLGKSTETNTTTYVDQRLAEERDRKRRLLASAAMRRLDQLRGTSIQLQENKGPRGQLELGCIEPASKHEPCKDDVQIIQDDLAISCSRESSIEYTISQFRRTTVLPRHPRN</sequence>
<evidence type="ECO:0000313" key="1">
    <source>
        <dbReference type="EMBL" id="KAF6001114.1"/>
    </source>
</evidence>
<gene>
    <name evidence="1" type="ORF">F1559_003107</name>
</gene>